<dbReference type="PANTHER" id="PTHR14465">
    <property type="entry name" value="IQ DOMAIN-CONTAINING PROTEIN H"/>
    <property type="match status" value="1"/>
</dbReference>
<feature type="compositionally biased region" description="Low complexity" evidence="1">
    <location>
        <begin position="993"/>
        <end position="1004"/>
    </location>
</feature>
<feature type="compositionally biased region" description="Polar residues" evidence="1">
    <location>
        <begin position="313"/>
        <end position="322"/>
    </location>
</feature>
<feature type="region of interest" description="Disordered" evidence="1">
    <location>
        <begin position="311"/>
        <end position="383"/>
    </location>
</feature>
<feature type="region of interest" description="Disordered" evidence="1">
    <location>
        <begin position="607"/>
        <end position="637"/>
    </location>
</feature>
<dbReference type="PANTHER" id="PTHR14465:SF0">
    <property type="entry name" value="IQ DOMAIN-CONTAINING PROTEIN H"/>
    <property type="match status" value="1"/>
</dbReference>
<feature type="compositionally biased region" description="Low complexity" evidence="1">
    <location>
        <begin position="345"/>
        <end position="354"/>
    </location>
</feature>
<keyword evidence="4" id="KW-1185">Reference proteome</keyword>
<name>F2TWP0_SALR5</name>
<feature type="domain" description="IQCH-like ATP-grasp" evidence="2">
    <location>
        <begin position="817"/>
        <end position="949"/>
    </location>
</feature>
<accession>F2TWP0</accession>
<evidence type="ECO:0000256" key="1">
    <source>
        <dbReference type="SAM" id="MobiDB-lite"/>
    </source>
</evidence>
<dbReference type="KEGG" id="sre:PTSG_00512"/>
<proteinExistence type="predicted"/>
<dbReference type="GeneID" id="16067702"/>
<dbReference type="Proteomes" id="UP000007799">
    <property type="component" value="Unassembled WGS sequence"/>
</dbReference>
<feature type="compositionally biased region" description="Polar residues" evidence="1">
    <location>
        <begin position="331"/>
        <end position="344"/>
    </location>
</feature>
<feature type="compositionally biased region" description="Low complexity" evidence="1">
    <location>
        <begin position="626"/>
        <end position="635"/>
    </location>
</feature>
<gene>
    <name evidence="3" type="ORF">PTSG_00512</name>
</gene>
<feature type="compositionally biased region" description="Low complexity" evidence="1">
    <location>
        <begin position="78"/>
        <end position="95"/>
    </location>
</feature>
<protein>
    <recommendedName>
        <fullName evidence="2">IQCH-like ATP-grasp domain-containing protein</fullName>
    </recommendedName>
</protein>
<sequence>MEQHEGWQGVIPGSAQPHRHRPLSPRLASQPRPRPRRRRPTSLSSSPMGSVASPKRPPTHVFDRISRAGGISDGVPTSKRSSSSGSSSYSRTGSGRPLGRSVFGLVDGDEPNGTPAAVDLMVAPTPLLPAPPSTSPSGTSPAPEQDQRQVTSPARASLARPQPSRHVSMTPSPPSSPASLASRLGPRLRLRSRSTSSPPGVIHSSVGSPVHRLLHRHHPTSASAPARRGAQYPGSLSPGEQTKLARRQHLLAHPTNPATKTLLMSTYDLAAIDQYERAQEAGRWVYHDGFRDDEQTSYFYSDAAMSAGFDTTPPWSAQSRPSHMSVMSGPPDSTSTPPQTRGTARTSSLRQQGSLRRRSTASKPFSRYSISTRRTRPSGVFGDEEGLPAITFTSADDADAAFNQQPVLIRLRRRGIENFGEYMAWARPLPPGIRMRVDTIIRAAHELLQDYAVRRIELDGDRMITAAKGYATITPRFTIICAHDREQLAALIAKPGQRFKGRHGAHAAATVLQRGWRRVLQSKRHAVDESQALAVSAISALWATRVQRALLARRARKRQAIAIKQHNTDLHRVSSLAWRDILLGSTATSAPLSASLASMSLSSLASSSTMSSMPPPDMLPPPAPTPSSSSSPRASVSDGSTALAPVFKHTLLLHMPSVALSQRCRHMWQSFLFIQHRYNMRVLDALQPNTRVILIASMNWPQEFRQVYAQIMSDLTGVPTTETMERFEILPPAHAEFPTFLRLPLSKTLLYSPCTLLELAEKPHARGVEACVAIPALLDGADLVITQQLGATVVASDPTVTSFLRSKIKLFHYLASIKVPCPGHVMVQPGSSLAVVCKLFARLIVENEGYVRWTFMVDDSFERFGAVVIETRNSIAAMSYVRTQREHYQRLWKKGSKVQQSSIIRVGKELRTRLPELYTRTPKQWKARASVPEGWPEFLAFFVESGGVILVGDPFHLAPAGPHAVPARMPASQQQQSEQSEEGKEKGEEEGTQGDTGTAAALAGGAAEDETTFVVADVVIDPCGSWSLLGAWHEKSVEDAATGDVAKVFVSPPADLPQSVVSSVERITERLASNMAKKHVVGHASIRFVVDGPRVTVCHVLDCASDPYVCARWLHAMPASTPSPQRGAGAGGLESEPHGDAPPQNTTPPRGAEGSRGPLLSSSSSSASLSSLTAESSRPALLPPPGSRRLALIPGKVVIAANTVHLVYAAPVNVAVLYQLLRVQGLQRLTQSTGATLLPLDPKAHDHLAFIAYASDLKSAVGEANQLLSGIEREVCPASVRSHNILSQLMTVLARSAVDRS</sequence>
<dbReference type="Pfam" id="PF24923">
    <property type="entry name" value="ATP-grasp_IQCH"/>
    <property type="match status" value="1"/>
</dbReference>
<evidence type="ECO:0000313" key="3">
    <source>
        <dbReference type="EMBL" id="EGD72486.1"/>
    </source>
</evidence>
<feature type="region of interest" description="Disordered" evidence="1">
    <location>
        <begin position="961"/>
        <end position="1004"/>
    </location>
</feature>
<feature type="region of interest" description="Disordered" evidence="1">
    <location>
        <begin position="1121"/>
        <end position="1185"/>
    </location>
</feature>
<dbReference type="InterPro" id="IPR038752">
    <property type="entry name" value="IQCH"/>
</dbReference>
<dbReference type="InterPro" id="IPR056855">
    <property type="entry name" value="ATP-grasp_IQCH"/>
</dbReference>
<dbReference type="EMBL" id="GL832955">
    <property type="protein sequence ID" value="EGD72486.1"/>
    <property type="molecule type" value="Genomic_DNA"/>
</dbReference>
<dbReference type="InParanoid" id="F2TWP0"/>
<dbReference type="RefSeq" id="XP_004999055.1">
    <property type="nucleotide sequence ID" value="XM_004998998.1"/>
</dbReference>
<dbReference type="OrthoDB" id="2117703at2759"/>
<feature type="compositionally biased region" description="Pro residues" evidence="1">
    <location>
        <begin position="613"/>
        <end position="625"/>
    </location>
</feature>
<feature type="compositionally biased region" description="Low complexity" evidence="1">
    <location>
        <begin position="1155"/>
        <end position="1179"/>
    </location>
</feature>
<evidence type="ECO:0000259" key="2">
    <source>
        <dbReference type="Pfam" id="PF24923"/>
    </source>
</evidence>
<feature type="region of interest" description="Disordered" evidence="1">
    <location>
        <begin position="219"/>
        <end position="238"/>
    </location>
</feature>
<feature type="region of interest" description="Disordered" evidence="1">
    <location>
        <begin position="1"/>
        <end position="210"/>
    </location>
</feature>
<organism evidence="4">
    <name type="scientific">Salpingoeca rosetta (strain ATCC 50818 / BSB-021)</name>
    <dbReference type="NCBI Taxonomy" id="946362"/>
    <lineage>
        <taxon>Eukaryota</taxon>
        <taxon>Choanoflagellata</taxon>
        <taxon>Craspedida</taxon>
        <taxon>Salpingoecidae</taxon>
        <taxon>Salpingoeca</taxon>
    </lineage>
</organism>
<reference evidence="3" key="1">
    <citation type="submission" date="2009-08" db="EMBL/GenBank/DDBJ databases">
        <title>Annotation of Salpingoeca rosetta.</title>
        <authorList>
            <consortium name="The Broad Institute Genome Sequencing Platform"/>
            <person name="Russ C."/>
            <person name="Cuomo C."/>
            <person name="Burger G."/>
            <person name="Gray M.W."/>
            <person name="Holland P.W.H."/>
            <person name="King N."/>
            <person name="Lang F.B.F."/>
            <person name="Roger A.J."/>
            <person name="Ruiz-Trillo I."/>
            <person name="Young S.K."/>
            <person name="Zeng Q."/>
            <person name="Gargeya S."/>
            <person name="Alvarado L."/>
            <person name="Berlin A."/>
            <person name="Chapman S.B."/>
            <person name="Chen Z."/>
            <person name="Freedman E."/>
            <person name="Gellesch M."/>
            <person name="Goldberg J."/>
            <person name="Griggs A."/>
            <person name="Gujja S."/>
            <person name="Heilman E."/>
            <person name="Heiman D."/>
            <person name="Howarth C."/>
            <person name="Mehta T."/>
            <person name="Neiman D."/>
            <person name="Pearson M."/>
            <person name="Roberts A."/>
            <person name="Saif S."/>
            <person name="Shea T."/>
            <person name="Shenoy N."/>
            <person name="Sisk P."/>
            <person name="Stolte C."/>
            <person name="Sykes S."/>
            <person name="White J."/>
            <person name="Yandava C."/>
            <person name="Haas B."/>
            <person name="Nusbaum C."/>
            <person name="Birren B."/>
        </authorList>
    </citation>
    <scope>NUCLEOTIDE SEQUENCE [LARGE SCALE GENOMIC DNA]</scope>
    <source>
        <strain evidence="3">ATCC 50818</strain>
    </source>
</reference>
<evidence type="ECO:0000313" key="4">
    <source>
        <dbReference type="Proteomes" id="UP000007799"/>
    </source>
</evidence>